<dbReference type="AlphaFoldDB" id="C1IJB4"/>
<accession>C1IJB4</accession>
<sequence length="165" mass="19068">MENQSDIMRVHLRMKAHARMFGHVYVCIRAVPNIFFPAFTYFKYGLSNPYRSIHVDHTRQCRTYFLHFCKVFFLSCGSVWSSQTLSTEVKSCFNEAGRYNHFLASLPDQEGEKAKLDELEAPKLPAINRKAHHRIGEDNAINAKQCGVQISRLDSIDHDDNTMIQ</sequence>
<dbReference type="EMBL" id="EU593530">
    <property type="protein sequence ID" value="ACC63519.1"/>
    <property type="molecule type" value="Genomic_DNA"/>
</dbReference>
<organism evidence="2">
    <name type="scientific">Hordeum vulgare subsp. vulgare</name>
    <name type="common">Domesticated barley</name>
    <dbReference type="NCBI Taxonomy" id="112509"/>
    <lineage>
        <taxon>Eukaryota</taxon>
        <taxon>Viridiplantae</taxon>
        <taxon>Streptophyta</taxon>
        <taxon>Embryophyta</taxon>
        <taxon>Tracheophyta</taxon>
        <taxon>Spermatophyta</taxon>
        <taxon>Magnoliopsida</taxon>
        <taxon>Liliopsida</taxon>
        <taxon>Poales</taxon>
        <taxon>Poaceae</taxon>
        <taxon>BOP clade</taxon>
        <taxon>Pooideae</taxon>
        <taxon>Triticodae</taxon>
        <taxon>Triticeae</taxon>
        <taxon>Hordeinae</taxon>
        <taxon>Hordeum</taxon>
    </lineage>
</organism>
<keyword evidence="1" id="KW-1133">Transmembrane helix</keyword>
<proteinExistence type="predicted"/>
<keyword evidence="1" id="KW-0472">Membrane</keyword>
<name>C1IJB4_HORVV</name>
<keyword evidence="1" id="KW-0812">Transmembrane</keyword>
<reference evidence="2" key="1">
    <citation type="journal article" date="2010" name="Theor. Appl. Genet.">
        <title>CBF gene copy number variation at Frost Resistance-2 is associated with levels of freezing tolerance in temperate-climate cereals.</title>
        <authorList>
            <person name="Knox A.K."/>
            <person name="Dhillon T."/>
            <person name="Cheng H."/>
            <person name="Tondelli A."/>
            <person name="Pecchioni N."/>
            <person name="Stockinger E.J."/>
        </authorList>
    </citation>
    <scope>NUCLEOTIDE SEQUENCE</scope>
</reference>
<feature type="transmembrane region" description="Helical" evidence="1">
    <location>
        <begin position="21"/>
        <end position="42"/>
    </location>
</feature>
<protein>
    <submittedName>
        <fullName evidence="2">Uncharacterized protein</fullName>
    </submittedName>
</protein>
<evidence type="ECO:0000256" key="1">
    <source>
        <dbReference type="SAM" id="Phobius"/>
    </source>
</evidence>
<evidence type="ECO:0000313" key="2">
    <source>
        <dbReference type="EMBL" id="ACC63519.1"/>
    </source>
</evidence>